<evidence type="ECO:0000313" key="1">
    <source>
        <dbReference type="EMBL" id="KAJ9084387.1"/>
    </source>
</evidence>
<name>A0ACC2UC97_9FUNG</name>
<dbReference type="Proteomes" id="UP001165960">
    <property type="component" value="Unassembled WGS sequence"/>
</dbReference>
<evidence type="ECO:0000313" key="2">
    <source>
        <dbReference type="Proteomes" id="UP001165960"/>
    </source>
</evidence>
<keyword evidence="2" id="KW-1185">Reference proteome</keyword>
<protein>
    <submittedName>
        <fullName evidence="1">Uncharacterized protein</fullName>
    </submittedName>
</protein>
<dbReference type="EMBL" id="QTSX02000849">
    <property type="protein sequence ID" value="KAJ9084387.1"/>
    <property type="molecule type" value="Genomic_DNA"/>
</dbReference>
<reference evidence="1" key="1">
    <citation type="submission" date="2022-04" db="EMBL/GenBank/DDBJ databases">
        <title>Genome of the entomopathogenic fungus Entomophthora muscae.</title>
        <authorList>
            <person name="Elya C."/>
            <person name="Lovett B.R."/>
            <person name="Lee E."/>
            <person name="Macias A.M."/>
            <person name="Hajek A.E."/>
            <person name="De Bivort B.L."/>
            <person name="Kasson M.T."/>
            <person name="De Fine Licht H.H."/>
            <person name="Stajich J.E."/>
        </authorList>
    </citation>
    <scope>NUCLEOTIDE SEQUENCE</scope>
    <source>
        <strain evidence="1">Berkeley</strain>
    </source>
</reference>
<proteinExistence type="predicted"/>
<accession>A0ACC2UC97</accession>
<sequence>MQEPQDLPLSTIALVSSIADELYEKLLVDQSFWEEEPTEIQSVLKKLSVDTKVKDDQLFKLYKDNWLPYVCLSLIKDSVVASHKATDIEEYKRPLLNYRSIATGNHACLLRFRRSASSTLKKR</sequence>
<organism evidence="1 2">
    <name type="scientific">Entomophthora muscae</name>
    <dbReference type="NCBI Taxonomy" id="34485"/>
    <lineage>
        <taxon>Eukaryota</taxon>
        <taxon>Fungi</taxon>
        <taxon>Fungi incertae sedis</taxon>
        <taxon>Zoopagomycota</taxon>
        <taxon>Entomophthoromycotina</taxon>
        <taxon>Entomophthoromycetes</taxon>
        <taxon>Entomophthorales</taxon>
        <taxon>Entomophthoraceae</taxon>
        <taxon>Entomophthora</taxon>
    </lineage>
</organism>
<gene>
    <name evidence="1" type="ORF">DSO57_1025108</name>
</gene>
<comment type="caution">
    <text evidence="1">The sequence shown here is derived from an EMBL/GenBank/DDBJ whole genome shotgun (WGS) entry which is preliminary data.</text>
</comment>